<dbReference type="Pfam" id="PF00026">
    <property type="entry name" value="Asp"/>
    <property type="match status" value="1"/>
</dbReference>
<evidence type="ECO:0000256" key="7">
    <source>
        <dbReference type="PIRSR" id="PIRSR601461-2"/>
    </source>
</evidence>
<dbReference type="PROSITE" id="PS00141">
    <property type="entry name" value="ASP_PROTEASE"/>
    <property type="match status" value="1"/>
</dbReference>
<reference evidence="13" key="1">
    <citation type="journal article" date="2020" name="Stud. Mycol.">
        <title>101 Dothideomycetes genomes: a test case for predicting lifestyles and emergence of pathogens.</title>
        <authorList>
            <person name="Haridas S."/>
            <person name="Albert R."/>
            <person name="Binder M."/>
            <person name="Bloem J."/>
            <person name="Labutti K."/>
            <person name="Salamov A."/>
            <person name="Andreopoulos B."/>
            <person name="Baker S."/>
            <person name="Barry K."/>
            <person name="Bills G."/>
            <person name="Bluhm B."/>
            <person name="Cannon C."/>
            <person name="Castanera R."/>
            <person name="Culley D."/>
            <person name="Daum C."/>
            <person name="Ezra D."/>
            <person name="Gonzalez J."/>
            <person name="Henrissat B."/>
            <person name="Kuo A."/>
            <person name="Liang C."/>
            <person name="Lipzen A."/>
            <person name="Lutzoni F."/>
            <person name="Magnuson J."/>
            <person name="Mondo S."/>
            <person name="Nolan M."/>
            <person name="Ohm R."/>
            <person name="Pangilinan J."/>
            <person name="Park H.-J."/>
            <person name="Ramirez L."/>
            <person name="Alfaro M."/>
            <person name="Sun H."/>
            <person name="Tritt A."/>
            <person name="Yoshinaga Y."/>
            <person name="Zwiers L.-H."/>
            <person name="Turgeon B."/>
            <person name="Goodwin S."/>
            <person name="Spatafora J."/>
            <person name="Crous P."/>
            <person name="Grigoriev I."/>
        </authorList>
    </citation>
    <scope>NUCLEOTIDE SEQUENCE</scope>
    <source>
        <strain evidence="13">CBS 113979</strain>
    </source>
</reference>
<dbReference type="InterPro" id="IPR021109">
    <property type="entry name" value="Peptidase_aspartic_dom_sf"/>
</dbReference>
<dbReference type="PANTHER" id="PTHR47966:SF65">
    <property type="entry name" value="ASPARTIC-TYPE ENDOPEPTIDASE"/>
    <property type="match status" value="1"/>
</dbReference>
<dbReference type="PROSITE" id="PS51257">
    <property type="entry name" value="PROKAR_LIPOPROTEIN"/>
    <property type="match status" value="1"/>
</dbReference>
<keyword evidence="10" id="KW-1133">Transmembrane helix</keyword>
<evidence type="ECO:0000256" key="6">
    <source>
        <dbReference type="PIRSR" id="PIRSR601461-1"/>
    </source>
</evidence>
<comment type="similarity">
    <text evidence="1 8">Belongs to the peptidase A1 family.</text>
</comment>
<evidence type="ECO:0000256" key="3">
    <source>
        <dbReference type="ARBA" id="ARBA00022729"/>
    </source>
</evidence>
<proteinExistence type="inferred from homology"/>
<evidence type="ECO:0000256" key="8">
    <source>
        <dbReference type="RuleBase" id="RU000454"/>
    </source>
</evidence>
<feature type="compositionally biased region" description="Polar residues" evidence="9">
    <location>
        <begin position="432"/>
        <end position="462"/>
    </location>
</feature>
<evidence type="ECO:0000313" key="13">
    <source>
        <dbReference type="EMBL" id="KAF1989122.1"/>
    </source>
</evidence>
<protein>
    <submittedName>
        <fullName evidence="13">Acid protease</fullName>
    </submittedName>
</protein>
<dbReference type="GO" id="GO:0004190">
    <property type="term" value="F:aspartic-type endopeptidase activity"/>
    <property type="evidence" value="ECO:0007669"/>
    <property type="project" value="UniProtKB-KW"/>
</dbReference>
<dbReference type="Gene3D" id="2.40.70.10">
    <property type="entry name" value="Acid Proteases"/>
    <property type="match status" value="2"/>
</dbReference>
<keyword evidence="14" id="KW-1185">Reference proteome</keyword>
<feature type="active site" evidence="6">
    <location>
        <position position="291"/>
    </location>
</feature>
<feature type="transmembrane region" description="Helical" evidence="10">
    <location>
        <begin position="498"/>
        <end position="521"/>
    </location>
</feature>
<dbReference type="InterPro" id="IPR033876">
    <property type="entry name" value="SAP-like"/>
</dbReference>
<dbReference type="GO" id="GO:0006508">
    <property type="term" value="P:proteolysis"/>
    <property type="evidence" value="ECO:0007669"/>
    <property type="project" value="UniProtKB-KW"/>
</dbReference>
<dbReference type="InterPro" id="IPR001461">
    <property type="entry name" value="Aspartic_peptidase_A1"/>
</dbReference>
<feature type="chain" id="PRO_5026317647" evidence="11">
    <location>
        <begin position="23"/>
        <end position="522"/>
    </location>
</feature>
<keyword evidence="10" id="KW-0472">Membrane</keyword>
<dbReference type="Proteomes" id="UP000800041">
    <property type="component" value="Unassembled WGS sequence"/>
</dbReference>
<evidence type="ECO:0000256" key="4">
    <source>
        <dbReference type="ARBA" id="ARBA00022750"/>
    </source>
</evidence>
<feature type="disulfide bond" evidence="7">
    <location>
        <begin position="325"/>
        <end position="375"/>
    </location>
</feature>
<keyword evidence="3 11" id="KW-0732">Signal</keyword>
<evidence type="ECO:0000256" key="5">
    <source>
        <dbReference type="ARBA" id="ARBA00022801"/>
    </source>
</evidence>
<evidence type="ECO:0000259" key="12">
    <source>
        <dbReference type="PROSITE" id="PS51767"/>
    </source>
</evidence>
<evidence type="ECO:0000313" key="14">
    <source>
        <dbReference type="Proteomes" id="UP000800041"/>
    </source>
</evidence>
<keyword evidence="2 8" id="KW-0645">Protease</keyword>
<feature type="region of interest" description="Disordered" evidence="9">
    <location>
        <begin position="431"/>
        <end position="462"/>
    </location>
</feature>
<evidence type="ECO:0000256" key="10">
    <source>
        <dbReference type="SAM" id="Phobius"/>
    </source>
</evidence>
<dbReference type="PANTHER" id="PTHR47966">
    <property type="entry name" value="BETA-SITE APP-CLEAVING ENZYME, ISOFORM A-RELATED"/>
    <property type="match status" value="1"/>
</dbReference>
<feature type="domain" description="Peptidase A1" evidence="12">
    <location>
        <begin position="63"/>
        <end position="411"/>
    </location>
</feature>
<dbReference type="OrthoDB" id="771136at2759"/>
<feature type="signal peptide" evidence="11">
    <location>
        <begin position="1"/>
        <end position="22"/>
    </location>
</feature>
<organism evidence="13 14">
    <name type="scientific">Aulographum hederae CBS 113979</name>
    <dbReference type="NCBI Taxonomy" id="1176131"/>
    <lineage>
        <taxon>Eukaryota</taxon>
        <taxon>Fungi</taxon>
        <taxon>Dikarya</taxon>
        <taxon>Ascomycota</taxon>
        <taxon>Pezizomycotina</taxon>
        <taxon>Dothideomycetes</taxon>
        <taxon>Pleosporomycetidae</taxon>
        <taxon>Aulographales</taxon>
        <taxon>Aulographaceae</taxon>
    </lineage>
</organism>
<dbReference type="AlphaFoldDB" id="A0A6G1H7S9"/>
<evidence type="ECO:0000256" key="11">
    <source>
        <dbReference type="SAM" id="SignalP"/>
    </source>
</evidence>
<keyword evidence="4 8" id="KW-0064">Aspartyl protease</keyword>
<keyword evidence="7" id="KW-1015">Disulfide bond</keyword>
<dbReference type="CDD" id="cd05474">
    <property type="entry name" value="SAP_like"/>
    <property type="match status" value="1"/>
</dbReference>
<keyword evidence="5 8" id="KW-0378">Hydrolase</keyword>
<dbReference type="PROSITE" id="PS51767">
    <property type="entry name" value="PEPTIDASE_A1"/>
    <property type="match status" value="1"/>
</dbReference>
<dbReference type="EMBL" id="ML977146">
    <property type="protein sequence ID" value="KAF1989122.1"/>
    <property type="molecule type" value="Genomic_DNA"/>
</dbReference>
<accession>A0A6G1H7S9</accession>
<evidence type="ECO:0000256" key="9">
    <source>
        <dbReference type="SAM" id="MobiDB-lite"/>
    </source>
</evidence>
<evidence type="ECO:0000256" key="1">
    <source>
        <dbReference type="ARBA" id="ARBA00007447"/>
    </source>
</evidence>
<dbReference type="InterPro" id="IPR001969">
    <property type="entry name" value="Aspartic_peptidase_AS"/>
</dbReference>
<keyword evidence="10" id="KW-0812">Transmembrane</keyword>
<feature type="active site" evidence="6">
    <location>
        <position position="81"/>
    </location>
</feature>
<name>A0A6G1H7S9_9PEZI</name>
<dbReference type="InterPro" id="IPR033121">
    <property type="entry name" value="PEPTIDASE_A1"/>
</dbReference>
<evidence type="ECO:0000256" key="2">
    <source>
        <dbReference type="ARBA" id="ARBA00022670"/>
    </source>
</evidence>
<sequence length="522" mass="54935">MTKTHVLLAGALLASCIPEAVASPKVLSLSFQKRAVRNAGPSNMLRKRQKSVTATLHNEQYLYLINATAGDPPQQFSLHIDTGSSDIWLPYAQSDVCSQQPERCTNGVFSPSDSSRFTDLTEGGSMPNFDISYVDGTQILGDYVTDNFGVGGATVTNMTMGIATQMTLTDDVSSVQGIMGVGFQAGESIASQYPDLIYPNIITQLKSQGHIRSRAYSLWLNDLESNTGNILFGGVDTEKYEGDLVVLPVQEDTASGSLSSFTVVLDNMFFTGGNGEVQYNKSNLDMAVILDSGTTLTYMPDDIADEIAGGVGAFNDPQAGMVLPCSVGQSAATLSFGFGNPGGPKIKVELSQFVLPFPQQPDNQPVTFRDGTVACQWGILGSGQNPNLFGDTFLRSAYVVYDIDNHQVGIAQTTFNSTNADIQEIDSAIPGASSTASGHSVTQTFSGYPKPSGTQQAPNSGQLTALPTATFDLGSSSGSGNSRPSDTGAANAVSVPPFAISTLFTGLVVALSMMGGSLLIFV</sequence>
<gene>
    <name evidence="13" type="ORF">K402DRAFT_350817</name>
</gene>
<dbReference type="PRINTS" id="PR00792">
    <property type="entry name" value="PEPSIN"/>
</dbReference>
<dbReference type="SUPFAM" id="SSF50630">
    <property type="entry name" value="Acid proteases"/>
    <property type="match status" value="1"/>
</dbReference>